<keyword evidence="5 12" id="KW-0812">Transmembrane</keyword>
<dbReference type="Pfam" id="PF01066">
    <property type="entry name" value="CDP-OH_P_transf"/>
    <property type="match status" value="1"/>
</dbReference>
<dbReference type="EC" id="2.7.8.5" evidence="13"/>
<dbReference type="STRING" id="529884.Rhola_00008850"/>
<dbReference type="GO" id="GO:0016020">
    <property type="term" value="C:membrane"/>
    <property type="evidence" value="ECO:0007669"/>
    <property type="project" value="UniProtKB-SubCell"/>
</dbReference>
<keyword evidence="9" id="KW-0594">Phospholipid biosynthesis</keyword>
<keyword evidence="14" id="KW-1185">Reference proteome</keyword>
<dbReference type="Gene3D" id="1.20.120.1760">
    <property type="match status" value="1"/>
</dbReference>
<comment type="similarity">
    <text evidence="2 11">Belongs to the CDP-alcohol phosphatidyltransferase class-I family.</text>
</comment>
<feature type="transmembrane region" description="Helical" evidence="12">
    <location>
        <begin position="124"/>
        <end position="143"/>
    </location>
</feature>
<evidence type="ECO:0000256" key="10">
    <source>
        <dbReference type="ARBA" id="ARBA00023264"/>
    </source>
</evidence>
<proteinExistence type="inferred from homology"/>
<keyword evidence="7" id="KW-0443">Lipid metabolism</keyword>
<dbReference type="Proteomes" id="UP000067708">
    <property type="component" value="Chromosome"/>
</dbReference>
<accession>A0A060JGP9</accession>
<dbReference type="PIRSF" id="PIRSF000847">
    <property type="entry name" value="Phos_ph_gly_syn"/>
    <property type="match status" value="1"/>
</dbReference>
<dbReference type="InterPro" id="IPR048254">
    <property type="entry name" value="CDP_ALCOHOL_P_TRANSF_CS"/>
</dbReference>
<dbReference type="InterPro" id="IPR004570">
    <property type="entry name" value="Phosphatidylglycerol_P_synth"/>
</dbReference>
<evidence type="ECO:0000256" key="6">
    <source>
        <dbReference type="ARBA" id="ARBA00022989"/>
    </source>
</evidence>
<dbReference type="PANTHER" id="PTHR14269:SF62">
    <property type="entry name" value="CDP-DIACYLGLYCEROL--GLYCEROL-3-PHOSPHATE 3-PHOSPHATIDYLTRANSFERASE 1, CHLOROPLASTIC"/>
    <property type="match status" value="1"/>
</dbReference>
<evidence type="ECO:0000256" key="9">
    <source>
        <dbReference type="ARBA" id="ARBA00023209"/>
    </source>
</evidence>
<organism evidence="13 14">
    <name type="scientific">Rhodoluna lacicola</name>
    <dbReference type="NCBI Taxonomy" id="529884"/>
    <lineage>
        <taxon>Bacteria</taxon>
        <taxon>Bacillati</taxon>
        <taxon>Actinomycetota</taxon>
        <taxon>Actinomycetes</taxon>
        <taxon>Micrococcales</taxon>
        <taxon>Microbacteriaceae</taxon>
        <taxon>Luna cluster</taxon>
        <taxon>Luna-1 subcluster</taxon>
        <taxon>Rhodoluna</taxon>
    </lineage>
</organism>
<dbReference type="GO" id="GO:0008444">
    <property type="term" value="F:CDP-diacylglycerol-glycerol-3-phosphate 3-phosphatidyltransferase activity"/>
    <property type="evidence" value="ECO:0007669"/>
    <property type="project" value="UniProtKB-EC"/>
</dbReference>
<dbReference type="UniPathway" id="UPA00085"/>
<evidence type="ECO:0000256" key="2">
    <source>
        <dbReference type="ARBA" id="ARBA00010441"/>
    </source>
</evidence>
<dbReference type="InterPro" id="IPR043130">
    <property type="entry name" value="CDP-OH_PTrfase_TM_dom"/>
</dbReference>
<feature type="transmembrane region" description="Helical" evidence="12">
    <location>
        <begin position="149"/>
        <end position="169"/>
    </location>
</feature>
<evidence type="ECO:0000256" key="7">
    <source>
        <dbReference type="ARBA" id="ARBA00023098"/>
    </source>
</evidence>
<reference evidence="13 14" key="1">
    <citation type="journal article" date="2014" name="Int. J. Syst. Evol. Microbiol.">
        <title>Rhodoluna lacicola gen. nov., sp. nov., a planktonic freshwater bacterium with stream-lined genome.</title>
        <authorList>
            <person name="Hahn M."/>
            <person name="Schmidt J."/>
            <person name="Taipale S.J."/>
            <person name="Doolittle W.F."/>
            <person name="Koll U."/>
        </authorList>
    </citation>
    <scope>NUCLEOTIDE SEQUENCE [LARGE SCALE GENOMIC DNA]</scope>
    <source>
        <strain evidence="13 14">MWH-Ta8</strain>
    </source>
</reference>
<dbReference type="InterPro" id="IPR050324">
    <property type="entry name" value="CDP-alcohol_PTase-I"/>
</dbReference>
<evidence type="ECO:0000313" key="14">
    <source>
        <dbReference type="Proteomes" id="UP000067708"/>
    </source>
</evidence>
<name>A0A060JGP9_9MICO</name>
<dbReference type="EMBL" id="CP007490">
    <property type="protein sequence ID" value="AIC47687.1"/>
    <property type="molecule type" value="Genomic_DNA"/>
</dbReference>
<dbReference type="PANTHER" id="PTHR14269">
    <property type="entry name" value="CDP-DIACYLGLYCEROL--GLYCEROL-3-PHOSPHATE 3-PHOSPHATIDYLTRANSFERASE-RELATED"/>
    <property type="match status" value="1"/>
</dbReference>
<keyword evidence="4 11" id="KW-0808">Transferase</keyword>
<feature type="transmembrane region" description="Helical" evidence="12">
    <location>
        <begin position="6"/>
        <end position="23"/>
    </location>
</feature>
<sequence>MTVPNLLSMLRLALVPVFLYLLLTEKYFSAIVVLALSSLTDYLDGYFARKYNQVTRLGQLLDPAADRLYIFSTLVGLSITGIIPVWLALVIIGRDLVLAVAYPILATHGYGPLPVHYLGKTGTFALLYAFPLLLMAYIWQPIAFIVEPLAWAFALWGVGLYWWGAAVYLRQVGDIVKKGNSKNH</sequence>
<gene>
    <name evidence="13" type="ORF">Rhola_00008850</name>
</gene>
<dbReference type="eggNOG" id="COG0558">
    <property type="taxonomic scope" value="Bacteria"/>
</dbReference>
<evidence type="ECO:0000256" key="3">
    <source>
        <dbReference type="ARBA" id="ARBA00022516"/>
    </source>
</evidence>
<evidence type="ECO:0000313" key="13">
    <source>
        <dbReference type="EMBL" id="AIC47687.1"/>
    </source>
</evidence>
<keyword evidence="8 12" id="KW-0472">Membrane</keyword>
<evidence type="ECO:0000256" key="1">
    <source>
        <dbReference type="ARBA" id="ARBA00004141"/>
    </source>
</evidence>
<feature type="transmembrane region" description="Helical" evidence="12">
    <location>
        <begin position="68"/>
        <end position="92"/>
    </location>
</feature>
<dbReference type="InterPro" id="IPR000462">
    <property type="entry name" value="CDP-OH_P_trans"/>
</dbReference>
<dbReference type="PROSITE" id="PS00379">
    <property type="entry name" value="CDP_ALCOHOL_P_TRANSF"/>
    <property type="match status" value="1"/>
</dbReference>
<evidence type="ECO:0000256" key="4">
    <source>
        <dbReference type="ARBA" id="ARBA00022679"/>
    </source>
</evidence>
<keyword evidence="3" id="KW-0444">Lipid biosynthesis</keyword>
<keyword evidence="10" id="KW-1208">Phospholipid metabolism</keyword>
<dbReference type="KEGG" id="rla:Rhola_00008850"/>
<evidence type="ECO:0000256" key="8">
    <source>
        <dbReference type="ARBA" id="ARBA00023136"/>
    </source>
</evidence>
<dbReference type="AlphaFoldDB" id="A0A060JGP9"/>
<evidence type="ECO:0000256" key="5">
    <source>
        <dbReference type="ARBA" id="ARBA00022692"/>
    </source>
</evidence>
<evidence type="ECO:0000256" key="12">
    <source>
        <dbReference type="SAM" id="Phobius"/>
    </source>
</evidence>
<evidence type="ECO:0000256" key="11">
    <source>
        <dbReference type="RuleBase" id="RU003750"/>
    </source>
</evidence>
<protein>
    <submittedName>
        <fullName evidence="13">Phosphatidylglycerophosphate synthase</fullName>
        <ecNumber evidence="13">2.7.8.5</ecNumber>
    </submittedName>
</protein>
<keyword evidence="6 12" id="KW-1133">Transmembrane helix</keyword>
<dbReference type="PATRIC" id="fig|529884.3.peg.847"/>
<dbReference type="GO" id="GO:0046474">
    <property type="term" value="P:glycerophospholipid biosynthetic process"/>
    <property type="evidence" value="ECO:0007669"/>
    <property type="project" value="TreeGrafter"/>
</dbReference>
<comment type="subcellular location">
    <subcellularLocation>
        <location evidence="1">Membrane</location>
        <topology evidence="1">Multi-pass membrane protein</topology>
    </subcellularLocation>
</comment>
<dbReference type="HOGENOM" id="CLU_051314_6_1_11"/>